<dbReference type="Proteomes" id="UP000466799">
    <property type="component" value="Unassembled WGS sequence"/>
</dbReference>
<reference evidence="2 3" key="1">
    <citation type="submission" date="2019-10" db="EMBL/GenBank/DDBJ databases">
        <title>Genome Sequencing and assembly of Lactobacillus fermentum I2, a lactic acid bacteria.</title>
        <authorList>
            <person name="Lopes L.S."/>
            <person name="Persinoti G.F."/>
            <person name="Riano-Pachon D.M."/>
            <person name="Labate C.A."/>
        </authorList>
    </citation>
    <scope>NUCLEOTIDE SEQUENCE [LARGE SCALE GENOMIC DNA]</scope>
    <source>
        <strain evidence="2 3">I2</strain>
    </source>
</reference>
<proteinExistence type="predicted"/>
<dbReference type="AlphaFoldDB" id="A0A843R4D9"/>
<gene>
    <name evidence="2" type="ORF">GC247_07475</name>
</gene>
<name>A0A843R4D9_LIMFE</name>
<comment type="caution">
    <text evidence="2">The sequence shown here is derived from an EMBL/GenBank/DDBJ whole genome shotgun (WGS) entry which is preliminary data.</text>
</comment>
<evidence type="ECO:0000256" key="1">
    <source>
        <dbReference type="SAM" id="Phobius"/>
    </source>
</evidence>
<feature type="transmembrane region" description="Helical" evidence="1">
    <location>
        <begin position="6"/>
        <end position="27"/>
    </location>
</feature>
<keyword evidence="1" id="KW-0472">Membrane</keyword>
<evidence type="ECO:0000313" key="2">
    <source>
        <dbReference type="EMBL" id="MPQ35716.1"/>
    </source>
</evidence>
<protein>
    <submittedName>
        <fullName evidence="2">Uncharacterized protein</fullName>
    </submittedName>
</protein>
<organism evidence="2 3">
    <name type="scientific">Limosilactobacillus fermentum</name>
    <name type="common">Lactobacillus fermentum</name>
    <dbReference type="NCBI Taxonomy" id="1613"/>
    <lineage>
        <taxon>Bacteria</taxon>
        <taxon>Bacillati</taxon>
        <taxon>Bacillota</taxon>
        <taxon>Bacilli</taxon>
        <taxon>Lactobacillales</taxon>
        <taxon>Lactobacillaceae</taxon>
        <taxon>Limosilactobacillus</taxon>
    </lineage>
</organism>
<keyword evidence="1" id="KW-1133">Transmembrane helix</keyword>
<sequence length="81" mass="9034">FMYLGYALIALGITAYLPVVYAIRALFYEEAKKHIKVDADFIGLFKPVEVLTGEAFQYGHEPVVEEKPTKKAKKGKAQAAK</sequence>
<feature type="non-terminal residue" evidence="2">
    <location>
        <position position="1"/>
    </location>
</feature>
<keyword evidence="1" id="KW-0812">Transmembrane</keyword>
<dbReference type="EMBL" id="WHJL01000090">
    <property type="protein sequence ID" value="MPQ35716.1"/>
    <property type="molecule type" value="Genomic_DNA"/>
</dbReference>
<accession>A0A843R4D9</accession>
<evidence type="ECO:0000313" key="3">
    <source>
        <dbReference type="Proteomes" id="UP000466799"/>
    </source>
</evidence>